<keyword evidence="1" id="KW-1133">Transmembrane helix</keyword>
<feature type="transmembrane region" description="Helical" evidence="1">
    <location>
        <begin position="218"/>
        <end position="238"/>
    </location>
</feature>
<comment type="caution">
    <text evidence="2">The sequence shown here is derived from an EMBL/GenBank/DDBJ whole genome shotgun (WGS) entry which is preliminary data.</text>
</comment>
<feature type="transmembrane region" description="Helical" evidence="1">
    <location>
        <begin position="166"/>
        <end position="187"/>
    </location>
</feature>
<feature type="transmembrane region" description="Helical" evidence="1">
    <location>
        <begin position="310"/>
        <end position="335"/>
    </location>
</feature>
<keyword evidence="1" id="KW-0812">Transmembrane</keyword>
<reference evidence="2 3" key="1">
    <citation type="submission" date="2024-08" db="EMBL/GenBank/DDBJ databases">
        <authorList>
            <person name="Cucini C."/>
            <person name="Frati F."/>
        </authorList>
    </citation>
    <scope>NUCLEOTIDE SEQUENCE [LARGE SCALE GENOMIC DNA]</scope>
</reference>
<dbReference type="Proteomes" id="UP001642540">
    <property type="component" value="Unassembled WGS sequence"/>
</dbReference>
<evidence type="ECO:0000313" key="3">
    <source>
        <dbReference type="Proteomes" id="UP001642540"/>
    </source>
</evidence>
<evidence type="ECO:0008006" key="4">
    <source>
        <dbReference type="Google" id="ProtNLM"/>
    </source>
</evidence>
<evidence type="ECO:0000313" key="2">
    <source>
        <dbReference type="EMBL" id="CAL8118152.1"/>
    </source>
</evidence>
<accession>A0ABP1R331</accession>
<name>A0ABP1R331_9HEXA</name>
<keyword evidence="1" id="KW-0472">Membrane</keyword>
<organism evidence="2 3">
    <name type="scientific">Orchesella dallaii</name>
    <dbReference type="NCBI Taxonomy" id="48710"/>
    <lineage>
        <taxon>Eukaryota</taxon>
        <taxon>Metazoa</taxon>
        <taxon>Ecdysozoa</taxon>
        <taxon>Arthropoda</taxon>
        <taxon>Hexapoda</taxon>
        <taxon>Collembola</taxon>
        <taxon>Entomobryomorpha</taxon>
        <taxon>Entomobryoidea</taxon>
        <taxon>Orchesellidae</taxon>
        <taxon>Orchesellinae</taxon>
        <taxon>Orchesella</taxon>
    </lineage>
</organism>
<protein>
    <recommendedName>
        <fullName evidence="4">Gustatory receptor</fullName>
    </recommendedName>
</protein>
<proteinExistence type="predicted"/>
<feature type="transmembrane region" description="Helical" evidence="1">
    <location>
        <begin position="96"/>
        <end position="118"/>
    </location>
</feature>
<feature type="transmembrane region" description="Helical" evidence="1">
    <location>
        <begin position="281"/>
        <end position="304"/>
    </location>
</feature>
<sequence>MTQSEISGERPTQNDENFVRASLHQLFYASTKSCRYLGLTIFSLNSKGEYYFGFFTIPFFLVSLRFLSIVLATVYFHFNKDKFNLIYPERSKTETVAQFLLAGNMFFGDVLCTFVTFLNRKKILNFYQNFAKFLIEVVGPLTQTDKQVIKSIIPETLKILKRYKRIIFVAFLYSIVAGYVNFFKALITTGKSWQSWSHTIVGIPIFNILRAVTSTFRLFPRLLMTTVLHAFSLCPYVINMQLKNVKKFEKVADEEIHRLMRYFKQQGNLTAQMNEAFGWGLAVDMVLIIITIITALFSVVVFLVNNEFVAVVSFGVPLILHVAILFELFNAGYCFESESKKSAMLLKNIPTTQLGRISRAQVNLAIKTTTNAYLYYFYLGD</sequence>
<feature type="transmembrane region" description="Helical" evidence="1">
    <location>
        <begin position="50"/>
        <end position="76"/>
    </location>
</feature>
<evidence type="ECO:0000256" key="1">
    <source>
        <dbReference type="SAM" id="Phobius"/>
    </source>
</evidence>
<dbReference type="EMBL" id="CAXLJM020000057">
    <property type="protein sequence ID" value="CAL8118152.1"/>
    <property type="molecule type" value="Genomic_DNA"/>
</dbReference>
<keyword evidence="3" id="KW-1185">Reference proteome</keyword>
<gene>
    <name evidence="2" type="ORF">ODALV1_LOCUS18003</name>
</gene>